<comment type="caution">
    <text evidence="3">The sequence shown here is derived from an EMBL/GenBank/DDBJ whole genome shotgun (WGS) entry which is preliminary data.</text>
</comment>
<sequence>MKRELGVSIYPDHSDPQEDRRYLKKAADLGYTRIFMSMLEVTDGKDKVREKFQGIIGYAKELGFETILDIAPSIFDELEISYDDLSFFAELGADGIRLDEGFDGNKEAMLTFNPQGLAIELNMSNNVAYLENILSYEANTPFLYGCHNFYPQSGSALPYDFFISCSQRFKRQGIKTAAFVTSAAAQYGPWDVNDGLPTLEMHRYLPIDLQVRHMFATGLIDTVIIGNAYASDEELEKVAAVDRYKVSLSVEVVPEINEVESKILAYDKHFRRGDITSSMVRSTQVRVNYSDVENPPHDNQEEFQVGDVVIGNDKFGKYKNELQIILEPHADERKNLVGRIPQEELIMLEFLRPWSKFQFVTESPR</sequence>
<protein>
    <submittedName>
        <fullName evidence="3">DUF871 domain-containing protein</fullName>
    </submittedName>
</protein>
<reference evidence="3 4" key="1">
    <citation type="submission" date="2021-03" db="EMBL/GenBank/DDBJ databases">
        <title>Enterococcal diversity collection.</title>
        <authorList>
            <person name="Gilmore M.S."/>
            <person name="Schwartzman J."/>
            <person name="Van Tyne D."/>
            <person name="Martin M."/>
            <person name="Earl A.M."/>
            <person name="Manson A.L."/>
            <person name="Straub T."/>
            <person name="Salamzade R."/>
            <person name="Saavedra J."/>
            <person name="Lebreton F."/>
            <person name="Prichula J."/>
            <person name="Schaufler K."/>
            <person name="Gaca A."/>
            <person name="Sgardioli B."/>
            <person name="Wagenaar J."/>
            <person name="Strong T."/>
        </authorList>
    </citation>
    <scope>NUCLEOTIDE SEQUENCE [LARGE SCALE GENOMIC DNA]</scope>
    <source>
        <strain evidence="3 4">669A</strain>
    </source>
</reference>
<proteinExistence type="predicted"/>
<evidence type="ECO:0000259" key="1">
    <source>
        <dbReference type="Pfam" id="PF05913"/>
    </source>
</evidence>
<dbReference type="Gene3D" id="3.20.20.70">
    <property type="entry name" value="Aldolase class I"/>
    <property type="match status" value="1"/>
</dbReference>
<dbReference type="InterPro" id="IPR017853">
    <property type="entry name" value="GH"/>
</dbReference>
<evidence type="ECO:0000259" key="2">
    <source>
        <dbReference type="Pfam" id="PF19200"/>
    </source>
</evidence>
<dbReference type="EMBL" id="JAFREM010000030">
    <property type="protein sequence ID" value="MBO1308162.1"/>
    <property type="molecule type" value="Genomic_DNA"/>
</dbReference>
<dbReference type="PANTHER" id="PTHR38435:SF1">
    <property type="entry name" value="DUF871 DOMAIN-CONTAINING PROTEIN"/>
    <property type="match status" value="1"/>
</dbReference>
<dbReference type="Gene3D" id="2.40.100.10">
    <property type="entry name" value="Cyclophilin-like"/>
    <property type="match status" value="1"/>
</dbReference>
<dbReference type="InterPro" id="IPR013785">
    <property type="entry name" value="Aldolase_TIM"/>
</dbReference>
<organism evidence="3 4">
    <name type="scientific">Candidatus Enterococcus moelleringii</name>
    <dbReference type="NCBI Taxonomy" id="2815325"/>
    <lineage>
        <taxon>Bacteria</taxon>
        <taxon>Bacillati</taxon>
        <taxon>Bacillota</taxon>
        <taxon>Bacilli</taxon>
        <taxon>Lactobacillales</taxon>
        <taxon>Enterococcaceae</taxon>
        <taxon>Enterococcus</taxon>
    </lineage>
</organism>
<accession>A0ABS3LEV2</accession>
<dbReference type="SUPFAM" id="SSF50891">
    <property type="entry name" value="Cyclophilin-like"/>
    <property type="match status" value="1"/>
</dbReference>
<dbReference type="InterPro" id="IPR029000">
    <property type="entry name" value="Cyclophilin-like_dom_sf"/>
</dbReference>
<feature type="domain" description="6-phospho-N-acetylmuramidase C-terminal" evidence="1">
    <location>
        <begin position="247"/>
        <end position="360"/>
    </location>
</feature>
<evidence type="ECO:0000313" key="4">
    <source>
        <dbReference type="Proteomes" id="UP000664601"/>
    </source>
</evidence>
<gene>
    <name evidence="3" type="ORF">JZO70_18445</name>
</gene>
<dbReference type="Pfam" id="PF19200">
    <property type="entry name" value="MupG_N"/>
    <property type="match status" value="1"/>
</dbReference>
<name>A0ABS3LEV2_9ENTE</name>
<dbReference type="Proteomes" id="UP000664601">
    <property type="component" value="Unassembled WGS sequence"/>
</dbReference>
<dbReference type="Pfam" id="PF05913">
    <property type="entry name" value="MupG_C"/>
    <property type="match status" value="1"/>
</dbReference>
<dbReference type="PANTHER" id="PTHR38435">
    <property type="match status" value="1"/>
</dbReference>
<dbReference type="SUPFAM" id="SSF51445">
    <property type="entry name" value="(Trans)glycosidases"/>
    <property type="match status" value="1"/>
</dbReference>
<feature type="domain" description="6-phospho-N-acetylmuramidase N-terminal" evidence="2">
    <location>
        <begin position="5"/>
        <end position="239"/>
    </location>
</feature>
<dbReference type="InterPro" id="IPR043797">
    <property type="entry name" value="MupG_N"/>
</dbReference>
<evidence type="ECO:0000313" key="3">
    <source>
        <dbReference type="EMBL" id="MBO1308162.1"/>
    </source>
</evidence>
<dbReference type="InterPro" id="IPR008589">
    <property type="entry name" value="MupG"/>
</dbReference>
<keyword evidence="4" id="KW-1185">Reference proteome</keyword>
<dbReference type="RefSeq" id="WP_207675154.1">
    <property type="nucleotide sequence ID" value="NZ_JAFREM010000030.1"/>
</dbReference>
<dbReference type="InterPro" id="IPR043894">
    <property type="entry name" value="MupG_C"/>
</dbReference>